<gene>
    <name evidence="2" type="ORF">DR950_23615</name>
</gene>
<feature type="compositionally biased region" description="Basic and acidic residues" evidence="1">
    <location>
        <begin position="57"/>
        <end position="66"/>
    </location>
</feature>
<accession>A0A372ZYJ2</accession>
<keyword evidence="3" id="KW-1185">Reference proteome</keyword>
<comment type="caution">
    <text evidence="2">The sequence shown here is derived from an EMBL/GenBank/DDBJ whole genome shotgun (WGS) entry which is preliminary data.</text>
</comment>
<name>A0A372ZYJ2_9ACTN</name>
<feature type="compositionally biased region" description="Acidic residues" evidence="1">
    <location>
        <begin position="10"/>
        <end position="32"/>
    </location>
</feature>
<dbReference type="AlphaFoldDB" id="A0A372ZYJ2"/>
<protein>
    <submittedName>
        <fullName evidence="2">Uncharacterized protein</fullName>
    </submittedName>
</protein>
<sequence length="66" mass="7558">MPQEQHEEYLIDETAETVEPDEQAPEGDTYDEVAERRAVGADPATNVADVVEQTQPVRHDEEEYRE</sequence>
<dbReference type="Proteomes" id="UP000263377">
    <property type="component" value="Unassembled WGS sequence"/>
</dbReference>
<organism evidence="2 3">
    <name type="scientific">Kitasatospora xanthocidica</name>
    <dbReference type="NCBI Taxonomy" id="83382"/>
    <lineage>
        <taxon>Bacteria</taxon>
        <taxon>Bacillati</taxon>
        <taxon>Actinomycetota</taxon>
        <taxon>Actinomycetes</taxon>
        <taxon>Kitasatosporales</taxon>
        <taxon>Streptomycetaceae</taxon>
        <taxon>Kitasatospora</taxon>
    </lineage>
</organism>
<proteinExistence type="predicted"/>
<feature type="region of interest" description="Disordered" evidence="1">
    <location>
        <begin position="1"/>
        <end position="66"/>
    </location>
</feature>
<evidence type="ECO:0000256" key="1">
    <source>
        <dbReference type="SAM" id="MobiDB-lite"/>
    </source>
</evidence>
<evidence type="ECO:0000313" key="3">
    <source>
        <dbReference type="Proteomes" id="UP000263377"/>
    </source>
</evidence>
<dbReference type="RefSeq" id="WP_049654408.1">
    <property type="nucleotide sequence ID" value="NZ_QVIG01000001.1"/>
</dbReference>
<reference evidence="2 3" key="1">
    <citation type="submission" date="2018-08" db="EMBL/GenBank/DDBJ databases">
        <title>Diversity &amp; Physiological Properties of Lignin-Decomposing Actinobacteria from Soil.</title>
        <authorList>
            <person name="Roh S.G."/>
            <person name="Kim S.B."/>
        </authorList>
    </citation>
    <scope>NUCLEOTIDE SEQUENCE [LARGE SCALE GENOMIC DNA]</scope>
    <source>
        <strain evidence="2 3">MMS17-GH009</strain>
    </source>
</reference>
<dbReference type="EMBL" id="QVIG01000001">
    <property type="protein sequence ID" value="RGD60377.1"/>
    <property type="molecule type" value="Genomic_DNA"/>
</dbReference>
<evidence type="ECO:0000313" key="2">
    <source>
        <dbReference type="EMBL" id="RGD60377.1"/>
    </source>
</evidence>